<comment type="catalytic activity">
    <reaction evidence="1">
        <text>1-(2-carboxyphenylamino)-1-deoxy-D-ribulose 5-phosphate + H(+) = (1S,2R)-1-C-(indol-3-yl)glycerol 3-phosphate + CO2 + H2O</text>
        <dbReference type="Rhea" id="RHEA:23476"/>
        <dbReference type="ChEBI" id="CHEBI:15377"/>
        <dbReference type="ChEBI" id="CHEBI:15378"/>
        <dbReference type="ChEBI" id="CHEBI:16526"/>
        <dbReference type="ChEBI" id="CHEBI:58613"/>
        <dbReference type="ChEBI" id="CHEBI:58866"/>
        <dbReference type="EC" id="4.1.1.48"/>
    </reaction>
</comment>
<dbReference type="CDD" id="cd00331">
    <property type="entry name" value="IGPS"/>
    <property type="match status" value="1"/>
</dbReference>
<protein>
    <recommendedName>
        <fullName evidence="3">indole-3-glycerol-phosphate synthase</fullName>
        <ecNumber evidence="3">4.1.1.48</ecNumber>
    </recommendedName>
</protein>
<keyword evidence="4" id="KW-0028">Amino-acid biosynthesis</keyword>
<keyword evidence="5" id="KW-0210">Decarboxylase</keyword>
<comment type="pathway">
    <text evidence="2">Amino-acid biosynthesis; L-tryptophan biosynthesis; L-tryptophan from chorismate: step 4/5.</text>
</comment>
<dbReference type="AlphaFoldDB" id="A0A3B1D522"/>
<reference evidence="10" key="1">
    <citation type="submission" date="2018-06" db="EMBL/GenBank/DDBJ databases">
        <authorList>
            <person name="Zhirakovskaya E."/>
        </authorList>
    </citation>
    <scope>NUCLEOTIDE SEQUENCE</scope>
</reference>
<dbReference type="InterPro" id="IPR013785">
    <property type="entry name" value="Aldolase_TIM"/>
</dbReference>
<dbReference type="HAMAP" id="MF_00134_B">
    <property type="entry name" value="IGPS_B"/>
    <property type="match status" value="1"/>
</dbReference>
<dbReference type="GO" id="GO:0000162">
    <property type="term" value="P:L-tryptophan biosynthetic process"/>
    <property type="evidence" value="ECO:0007669"/>
    <property type="project" value="UniProtKB-UniPathway"/>
</dbReference>
<dbReference type="FunFam" id="3.20.20.70:FF:000024">
    <property type="entry name" value="Indole-3-glycerol phosphate synthase"/>
    <property type="match status" value="1"/>
</dbReference>
<evidence type="ECO:0000256" key="4">
    <source>
        <dbReference type="ARBA" id="ARBA00022605"/>
    </source>
</evidence>
<dbReference type="EMBL" id="UOGL01000112">
    <property type="protein sequence ID" value="VAX37279.1"/>
    <property type="molecule type" value="Genomic_DNA"/>
</dbReference>
<accession>A0A3B1D522</accession>
<evidence type="ECO:0000256" key="8">
    <source>
        <dbReference type="ARBA" id="ARBA00023239"/>
    </source>
</evidence>
<evidence type="ECO:0000313" key="10">
    <source>
        <dbReference type="EMBL" id="VAX37279.1"/>
    </source>
</evidence>
<dbReference type="EC" id="4.1.1.48" evidence="3"/>
<dbReference type="PANTHER" id="PTHR22854">
    <property type="entry name" value="TRYPTOPHAN BIOSYNTHESIS PROTEIN"/>
    <property type="match status" value="1"/>
</dbReference>
<sequence length="260" mass="29134">MNDILQKIVTHKRQEIASLKKRLPLEMLEETLSNALPVRDFVKSLRDHAPIGLIAEVKKSSPSAGLIRENFHPVEIAKTYQQHGAACVSVLTDEHFFGGSLDDLIAVRKEIDLPVLRKDFILDRYQIAEARSAGADCILLIAECLSGIELTDLYSYTQKLGMEALIELYEPENLPRVLSLNPTLVGVNNRNLRTFITDLNHSIKVKKQVPDSTMFVSESGIRCRDDVESLIENNVQAMLVGETLMQANDIGQKINELLQN</sequence>
<proteinExistence type="inferred from homology"/>
<dbReference type="Gene3D" id="3.20.20.70">
    <property type="entry name" value="Aldolase class I"/>
    <property type="match status" value="1"/>
</dbReference>
<dbReference type="Pfam" id="PF00218">
    <property type="entry name" value="IGPS"/>
    <property type="match status" value="1"/>
</dbReference>
<dbReference type="InterPro" id="IPR011060">
    <property type="entry name" value="RibuloseP-bd_barrel"/>
</dbReference>
<feature type="domain" description="Indole-3-glycerol phosphate synthase" evidence="9">
    <location>
        <begin position="5"/>
        <end position="257"/>
    </location>
</feature>
<dbReference type="UniPathway" id="UPA00035">
    <property type="reaction ID" value="UER00043"/>
</dbReference>
<dbReference type="InterPro" id="IPR045186">
    <property type="entry name" value="Indole-3-glycerol_P_synth"/>
</dbReference>
<dbReference type="InterPro" id="IPR001468">
    <property type="entry name" value="Indole-3-GlycerolPSynthase_CS"/>
</dbReference>
<organism evidence="10">
    <name type="scientific">hydrothermal vent metagenome</name>
    <dbReference type="NCBI Taxonomy" id="652676"/>
    <lineage>
        <taxon>unclassified sequences</taxon>
        <taxon>metagenomes</taxon>
        <taxon>ecological metagenomes</taxon>
    </lineage>
</organism>
<evidence type="ECO:0000256" key="3">
    <source>
        <dbReference type="ARBA" id="ARBA00012362"/>
    </source>
</evidence>
<name>A0A3B1D522_9ZZZZ</name>
<keyword evidence="7" id="KW-0057">Aromatic amino acid biosynthesis</keyword>
<dbReference type="NCBIfam" id="NF001373">
    <property type="entry name" value="PRK00278.1-6"/>
    <property type="match status" value="1"/>
</dbReference>
<dbReference type="InterPro" id="IPR013798">
    <property type="entry name" value="Indole-3-glycerol_P_synth_dom"/>
</dbReference>
<evidence type="ECO:0000256" key="7">
    <source>
        <dbReference type="ARBA" id="ARBA00023141"/>
    </source>
</evidence>
<evidence type="ECO:0000256" key="5">
    <source>
        <dbReference type="ARBA" id="ARBA00022793"/>
    </source>
</evidence>
<dbReference type="SUPFAM" id="SSF51366">
    <property type="entry name" value="Ribulose-phoshate binding barrel"/>
    <property type="match status" value="1"/>
</dbReference>
<dbReference type="GO" id="GO:0004640">
    <property type="term" value="F:phosphoribosylanthranilate isomerase activity"/>
    <property type="evidence" value="ECO:0007669"/>
    <property type="project" value="TreeGrafter"/>
</dbReference>
<keyword evidence="6" id="KW-0822">Tryptophan biosynthesis</keyword>
<dbReference type="PANTHER" id="PTHR22854:SF2">
    <property type="entry name" value="INDOLE-3-GLYCEROL-PHOSPHATE SYNTHASE"/>
    <property type="match status" value="1"/>
</dbReference>
<dbReference type="NCBIfam" id="NF001377">
    <property type="entry name" value="PRK00278.2-4"/>
    <property type="match status" value="1"/>
</dbReference>
<evidence type="ECO:0000259" key="9">
    <source>
        <dbReference type="Pfam" id="PF00218"/>
    </source>
</evidence>
<evidence type="ECO:0000256" key="2">
    <source>
        <dbReference type="ARBA" id="ARBA00004696"/>
    </source>
</evidence>
<dbReference type="PROSITE" id="PS00614">
    <property type="entry name" value="IGPS"/>
    <property type="match status" value="1"/>
</dbReference>
<evidence type="ECO:0000256" key="6">
    <source>
        <dbReference type="ARBA" id="ARBA00022822"/>
    </source>
</evidence>
<keyword evidence="8 10" id="KW-0456">Lyase</keyword>
<dbReference type="GO" id="GO:0004425">
    <property type="term" value="F:indole-3-glycerol-phosphate synthase activity"/>
    <property type="evidence" value="ECO:0007669"/>
    <property type="project" value="UniProtKB-EC"/>
</dbReference>
<gene>
    <name evidence="10" type="ORF">MNBD_PLANCTO02-1285</name>
</gene>
<evidence type="ECO:0000256" key="1">
    <source>
        <dbReference type="ARBA" id="ARBA00001633"/>
    </source>
</evidence>